<keyword evidence="5" id="KW-1185">Reference proteome</keyword>
<organism evidence="4 5">
    <name type="scientific">Streptomyces kaniharaensis</name>
    <dbReference type="NCBI Taxonomy" id="212423"/>
    <lineage>
        <taxon>Bacteria</taxon>
        <taxon>Bacillati</taxon>
        <taxon>Actinomycetota</taxon>
        <taxon>Actinomycetes</taxon>
        <taxon>Kitasatosporales</taxon>
        <taxon>Streptomycetaceae</taxon>
        <taxon>Streptomyces</taxon>
    </lineage>
</organism>
<evidence type="ECO:0000259" key="3">
    <source>
        <dbReference type="PROSITE" id="PS51000"/>
    </source>
</evidence>
<dbReference type="RefSeq" id="WP_153464281.1">
    <property type="nucleotide sequence ID" value="NZ_WBOF01000001.1"/>
</dbReference>
<dbReference type="GO" id="GO:0003700">
    <property type="term" value="F:DNA-binding transcription factor activity"/>
    <property type="evidence" value="ECO:0007669"/>
    <property type="project" value="InterPro"/>
</dbReference>
<comment type="caution">
    <text evidence="4">The sequence shown here is derived from an EMBL/GenBank/DDBJ whole genome shotgun (WGS) entry which is preliminary data.</text>
</comment>
<feature type="domain" description="HTH deoR-type" evidence="3">
    <location>
        <begin position="2"/>
        <end position="57"/>
    </location>
</feature>
<name>A0A6N7KWJ9_9ACTN</name>
<sequence>MRASRLMSIVLLLQSRGLMTARALAEELDVSVRTVYRDVEALSASGVPVYGEGGRDGGYRLLDGYRTRLTGLTPCEAETLFLLPMAGPASDLGLASYAASAQLKIAAALPAEVGDHAARIGSRFLIDGDSWRRDAPGVGRLPVLAQAVKDEQAVEVRYRTPDGNEDEVHAVSPYGMVLEAGAWYLVAAHTPGTTPMVLPVSWVRATAPSLHDFRPPADFDLRTFWAARTAGATPSGRLTGQSL</sequence>
<proteinExistence type="predicted"/>
<dbReference type="PROSITE" id="PS52050">
    <property type="entry name" value="WYL"/>
    <property type="match status" value="1"/>
</dbReference>
<protein>
    <submittedName>
        <fullName evidence="4">HTH domain-containing protein</fullName>
    </submittedName>
</protein>
<dbReference type="Pfam" id="PF13280">
    <property type="entry name" value="WYL"/>
    <property type="match status" value="1"/>
</dbReference>
<dbReference type="PANTHER" id="PTHR34580:SF1">
    <property type="entry name" value="PROTEIN PAFC"/>
    <property type="match status" value="1"/>
</dbReference>
<dbReference type="Pfam" id="PF08279">
    <property type="entry name" value="HTH_11"/>
    <property type="match status" value="1"/>
</dbReference>
<accession>A0A6N7KWJ9</accession>
<dbReference type="AlphaFoldDB" id="A0A6N7KWJ9"/>
<dbReference type="EMBL" id="WBOF01000001">
    <property type="protein sequence ID" value="MQS14989.1"/>
    <property type="molecule type" value="Genomic_DNA"/>
</dbReference>
<dbReference type="PANTHER" id="PTHR34580">
    <property type="match status" value="1"/>
</dbReference>
<dbReference type="Gene3D" id="1.10.10.10">
    <property type="entry name" value="Winged helix-like DNA-binding domain superfamily/Winged helix DNA-binding domain"/>
    <property type="match status" value="1"/>
</dbReference>
<keyword evidence="1" id="KW-0805">Transcription regulation</keyword>
<evidence type="ECO:0000313" key="4">
    <source>
        <dbReference type="EMBL" id="MQS14989.1"/>
    </source>
</evidence>
<evidence type="ECO:0000256" key="1">
    <source>
        <dbReference type="ARBA" id="ARBA00023015"/>
    </source>
</evidence>
<reference evidence="4 5" key="1">
    <citation type="submission" date="2019-09" db="EMBL/GenBank/DDBJ databases">
        <title>Genome Sequences of Streptomyces kaniharaensis ATCC 21070.</title>
        <authorList>
            <person name="Zhu W."/>
            <person name="De Crecy-Lagard V."/>
            <person name="Richards N.G."/>
        </authorList>
    </citation>
    <scope>NUCLEOTIDE SEQUENCE [LARGE SCALE GENOMIC DNA]</scope>
    <source>
        <strain evidence="4 5">SF-557</strain>
    </source>
</reference>
<dbReference type="SUPFAM" id="SSF46785">
    <property type="entry name" value="Winged helix' DNA-binding domain"/>
    <property type="match status" value="1"/>
</dbReference>
<keyword evidence="2" id="KW-0804">Transcription</keyword>
<dbReference type="InterPro" id="IPR036390">
    <property type="entry name" value="WH_DNA-bd_sf"/>
</dbReference>
<dbReference type="InterPro" id="IPR036388">
    <property type="entry name" value="WH-like_DNA-bd_sf"/>
</dbReference>
<dbReference type="InterPro" id="IPR026881">
    <property type="entry name" value="WYL_dom"/>
</dbReference>
<gene>
    <name evidence="4" type="ORF">F7Q99_22675</name>
</gene>
<dbReference type="OrthoDB" id="3171994at2"/>
<evidence type="ECO:0000313" key="5">
    <source>
        <dbReference type="Proteomes" id="UP000450000"/>
    </source>
</evidence>
<dbReference type="InterPro" id="IPR013196">
    <property type="entry name" value="HTH_11"/>
</dbReference>
<dbReference type="PROSITE" id="PS51000">
    <property type="entry name" value="HTH_DEOR_2"/>
    <property type="match status" value="1"/>
</dbReference>
<dbReference type="Proteomes" id="UP000450000">
    <property type="component" value="Unassembled WGS sequence"/>
</dbReference>
<dbReference type="InterPro" id="IPR051534">
    <property type="entry name" value="CBASS_pafABC_assoc_protein"/>
</dbReference>
<evidence type="ECO:0000256" key="2">
    <source>
        <dbReference type="ARBA" id="ARBA00023163"/>
    </source>
</evidence>
<dbReference type="InterPro" id="IPR001034">
    <property type="entry name" value="DeoR_HTH"/>
</dbReference>